<dbReference type="SUPFAM" id="SSF51430">
    <property type="entry name" value="NAD(P)-linked oxidoreductase"/>
    <property type="match status" value="1"/>
</dbReference>
<dbReference type="EMBL" id="KZ805502">
    <property type="protein sequence ID" value="PVH95278.1"/>
    <property type="molecule type" value="Genomic_DNA"/>
</dbReference>
<keyword evidence="1" id="KW-0560">Oxidoreductase</keyword>
<dbReference type="InterPro" id="IPR050791">
    <property type="entry name" value="Aldo-Keto_reductase"/>
</dbReference>
<keyword evidence="4" id="KW-1185">Reference proteome</keyword>
<sequence length="352" mass="38608">MSPSPIMTNKLHQRLGGGHQGPQISALGFGLMGLSSHAYGTPPSDDERFAILDRAHELGMRFWDSADLYGDNEGLVGKWFQRTGKRGDIFLATKFGFVKGGQAGEVDSSAEYCRRACEESLRVLGVEWIDLYWMHSANPNTPIEETVRAMAELQKEGKIKHIGLSGISSTTLRRASAITKIAAIQADYTVFSRDIEGAAGSNLLPTCRELGVSIVAATPLGRGILTTSFAQGDADKLFGEKDTRPTHMPRFQGENLDRNVELVKKFNGFAERKGCTVAQLALAWLIKQGEDIIPIPGTKKIKYLEENWGALDVELSDEEEKEIRGFGSENGFAGAAAPPQFLAYFYRDTVEE</sequence>
<dbReference type="PANTHER" id="PTHR43625:SF40">
    <property type="entry name" value="ALDO-KETO REDUCTASE YAKC [NADP(+)]"/>
    <property type="match status" value="1"/>
</dbReference>
<feature type="domain" description="NADP-dependent oxidoreductase" evidence="2">
    <location>
        <begin position="27"/>
        <end position="324"/>
    </location>
</feature>
<dbReference type="STRING" id="97972.A0A2V1DB05"/>
<name>A0A2V1DB05_9PLEO</name>
<evidence type="ECO:0000313" key="4">
    <source>
        <dbReference type="Proteomes" id="UP000244855"/>
    </source>
</evidence>
<evidence type="ECO:0000256" key="1">
    <source>
        <dbReference type="ARBA" id="ARBA00023002"/>
    </source>
</evidence>
<dbReference type="GO" id="GO:0016491">
    <property type="term" value="F:oxidoreductase activity"/>
    <property type="evidence" value="ECO:0007669"/>
    <property type="project" value="UniProtKB-KW"/>
</dbReference>
<dbReference type="OrthoDB" id="37537at2759"/>
<organism evidence="3 4">
    <name type="scientific">Periconia macrospinosa</name>
    <dbReference type="NCBI Taxonomy" id="97972"/>
    <lineage>
        <taxon>Eukaryota</taxon>
        <taxon>Fungi</taxon>
        <taxon>Dikarya</taxon>
        <taxon>Ascomycota</taxon>
        <taxon>Pezizomycotina</taxon>
        <taxon>Dothideomycetes</taxon>
        <taxon>Pleosporomycetidae</taxon>
        <taxon>Pleosporales</taxon>
        <taxon>Massarineae</taxon>
        <taxon>Periconiaceae</taxon>
        <taxon>Periconia</taxon>
    </lineage>
</organism>
<dbReference type="GO" id="GO:0005737">
    <property type="term" value="C:cytoplasm"/>
    <property type="evidence" value="ECO:0007669"/>
    <property type="project" value="TreeGrafter"/>
</dbReference>
<accession>A0A2V1DB05</accession>
<protein>
    <submittedName>
        <fullName evidence="3">Aldo/keto reductase</fullName>
    </submittedName>
</protein>
<dbReference type="AlphaFoldDB" id="A0A2V1DB05"/>
<reference evidence="3 4" key="1">
    <citation type="journal article" date="2018" name="Sci. Rep.">
        <title>Comparative genomics provides insights into the lifestyle and reveals functional heterogeneity of dark septate endophytic fungi.</title>
        <authorList>
            <person name="Knapp D.G."/>
            <person name="Nemeth J.B."/>
            <person name="Barry K."/>
            <person name="Hainaut M."/>
            <person name="Henrissat B."/>
            <person name="Johnson J."/>
            <person name="Kuo A."/>
            <person name="Lim J.H.P."/>
            <person name="Lipzen A."/>
            <person name="Nolan M."/>
            <person name="Ohm R.A."/>
            <person name="Tamas L."/>
            <person name="Grigoriev I.V."/>
            <person name="Spatafora J.W."/>
            <person name="Nagy L.G."/>
            <person name="Kovacs G.M."/>
        </authorList>
    </citation>
    <scope>NUCLEOTIDE SEQUENCE [LARGE SCALE GENOMIC DNA]</scope>
    <source>
        <strain evidence="3 4">DSE2036</strain>
    </source>
</reference>
<dbReference type="Gene3D" id="3.20.20.100">
    <property type="entry name" value="NADP-dependent oxidoreductase domain"/>
    <property type="match status" value="1"/>
</dbReference>
<evidence type="ECO:0000313" key="3">
    <source>
        <dbReference type="EMBL" id="PVH95278.1"/>
    </source>
</evidence>
<dbReference type="InterPro" id="IPR023210">
    <property type="entry name" value="NADP_OxRdtase_dom"/>
</dbReference>
<dbReference type="Pfam" id="PF00248">
    <property type="entry name" value="Aldo_ket_red"/>
    <property type="match status" value="1"/>
</dbReference>
<dbReference type="PRINTS" id="PR00069">
    <property type="entry name" value="ALDKETRDTASE"/>
</dbReference>
<dbReference type="InterPro" id="IPR036812">
    <property type="entry name" value="NAD(P)_OxRdtase_dom_sf"/>
</dbReference>
<dbReference type="InterPro" id="IPR020471">
    <property type="entry name" value="AKR"/>
</dbReference>
<dbReference type="PANTHER" id="PTHR43625">
    <property type="entry name" value="AFLATOXIN B1 ALDEHYDE REDUCTASE"/>
    <property type="match status" value="1"/>
</dbReference>
<gene>
    <name evidence="3" type="ORF">DM02DRAFT_571530</name>
</gene>
<evidence type="ECO:0000259" key="2">
    <source>
        <dbReference type="Pfam" id="PF00248"/>
    </source>
</evidence>
<proteinExistence type="predicted"/>
<dbReference type="Proteomes" id="UP000244855">
    <property type="component" value="Unassembled WGS sequence"/>
</dbReference>